<dbReference type="Proteomes" id="UP001221757">
    <property type="component" value="Unassembled WGS sequence"/>
</dbReference>
<comment type="caution">
    <text evidence="2">The sequence shown here is derived from an EMBL/GenBank/DDBJ whole genome shotgun (WGS) entry which is preliminary data.</text>
</comment>
<dbReference type="EMBL" id="JARKIE010000150">
    <property type="protein sequence ID" value="KAJ7675301.1"/>
    <property type="molecule type" value="Genomic_DNA"/>
</dbReference>
<sequence length="174" mass="17533">MTHLDPAAPGAESSTSAPAAATSSPASAGASPATALEPLSAALASFQRATDPAGASVAAPAAAPVAPIAPVAARSCGASVRFQLLRPLDRRPSLRRRPTGPLLPVAVAPTPTEDAPLWYAITRGHYVGVTLSNALALGAVSGVSSSSMKSYRSQMLAVAAFNEMLQYCMVVVIP</sequence>
<accession>A0AAD7D264</accession>
<proteinExistence type="predicted"/>
<organism evidence="2 3">
    <name type="scientific">Mycena rosella</name>
    <name type="common">Pink bonnet</name>
    <name type="synonym">Agaricus rosellus</name>
    <dbReference type="NCBI Taxonomy" id="1033263"/>
    <lineage>
        <taxon>Eukaryota</taxon>
        <taxon>Fungi</taxon>
        <taxon>Dikarya</taxon>
        <taxon>Basidiomycota</taxon>
        <taxon>Agaricomycotina</taxon>
        <taxon>Agaricomycetes</taxon>
        <taxon>Agaricomycetidae</taxon>
        <taxon>Agaricales</taxon>
        <taxon>Marasmiineae</taxon>
        <taxon>Mycenaceae</taxon>
        <taxon>Mycena</taxon>
    </lineage>
</organism>
<gene>
    <name evidence="2" type="ORF">B0H17DRAFT_1207810</name>
</gene>
<evidence type="ECO:0000256" key="1">
    <source>
        <dbReference type="SAM" id="MobiDB-lite"/>
    </source>
</evidence>
<keyword evidence="3" id="KW-1185">Reference proteome</keyword>
<protein>
    <submittedName>
        <fullName evidence="2">Uncharacterized protein</fullName>
    </submittedName>
</protein>
<dbReference type="AlphaFoldDB" id="A0AAD7D264"/>
<feature type="region of interest" description="Disordered" evidence="1">
    <location>
        <begin position="1"/>
        <end position="32"/>
    </location>
</feature>
<evidence type="ECO:0000313" key="2">
    <source>
        <dbReference type="EMBL" id="KAJ7675301.1"/>
    </source>
</evidence>
<name>A0AAD7D264_MYCRO</name>
<evidence type="ECO:0000313" key="3">
    <source>
        <dbReference type="Proteomes" id="UP001221757"/>
    </source>
</evidence>
<reference evidence="2" key="1">
    <citation type="submission" date="2023-03" db="EMBL/GenBank/DDBJ databases">
        <title>Massive genome expansion in bonnet fungi (Mycena s.s.) driven by repeated elements and novel gene families across ecological guilds.</title>
        <authorList>
            <consortium name="Lawrence Berkeley National Laboratory"/>
            <person name="Harder C.B."/>
            <person name="Miyauchi S."/>
            <person name="Viragh M."/>
            <person name="Kuo A."/>
            <person name="Thoen E."/>
            <person name="Andreopoulos B."/>
            <person name="Lu D."/>
            <person name="Skrede I."/>
            <person name="Drula E."/>
            <person name="Henrissat B."/>
            <person name="Morin E."/>
            <person name="Kohler A."/>
            <person name="Barry K."/>
            <person name="LaButti K."/>
            <person name="Morin E."/>
            <person name="Salamov A."/>
            <person name="Lipzen A."/>
            <person name="Mereny Z."/>
            <person name="Hegedus B."/>
            <person name="Baldrian P."/>
            <person name="Stursova M."/>
            <person name="Weitz H."/>
            <person name="Taylor A."/>
            <person name="Grigoriev I.V."/>
            <person name="Nagy L.G."/>
            <person name="Martin F."/>
            <person name="Kauserud H."/>
        </authorList>
    </citation>
    <scope>NUCLEOTIDE SEQUENCE</scope>
    <source>
        <strain evidence="2">CBHHK067</strain>
    </source>
</reference>